<dbReference type="HOGENOM" id="CLU_2740492_0_0_1"/>
<name>E4ZW90_LEPMJ</name>
<dbReference type="Proteomes" id="UP000002668">
    <property type="component" value="Genome"/>
</dbReference>
<dbReference type="VEuPathDB" id="FungiDB:LEMA_uP030180.1"/>
<evidence type="ECO:0000313" key="2">
    <source>
        <dbReference type="Proteomes" id="UP000002668"/>
    </source>
</evidence>
<keyword evidence="2" id="KW-1185">Reference proteome</keyword>
<dbReference type="EMBL" id="FP929127">
    <property type="protein sequence ID" value="CBX95866.1"/>
    <property type="molecule type" value="Genomic_DNA"/>
</dbReference>
<protein>
    <submittedName>
        <fullName evidence="1">Predicted protein</fullName>
    </submittedName>
</protein>
<organism evidence="2">
    <name type="scientific">Leptosphaeria maculans (strain JN3 / isolate v23.1.3 / race Av1-4-5-6-7-8)</name>
    <name type="common">Blackleg fungus</name>
    <name type="synonym">Phoma lingam</name>
    <dbReference type="NCBI Taxonomy" id="985895"/>
    <lineage>
        <taxon>Eukaryota</taxon>
        <taxon>Fungi</taxon>
        <taxon>Dikarya</taxon>
        <taxon>Ascomycota</taxon>
        <taxon>Pezizomycotina</taxon>
        <taxon>Dothideomycetes</taxon>
        <taxon>Pleosporomycetidae</taxon>
        <taxon>Pleosporales</taxon>
        <taxon>Pleosporineae</taxon>
        <taxon>Leptosphaeriaceae</taxon>
        <taxon>Plenodomus</taxon>
        <taxon>Plenodomus lingam/Leptosphaeria maculans species complex</taxon>
    </lineage>
</organism>
<evidence type="ECO:0000313" key="1">
    <source>
        <dbReference type="EMBL" id="CBX95866.1"/>
    </source>
</evidence>
<proteinExistence type="predicted"/>
<reference evidence="2" key="1">
    <citation type="journal article" date="2011" name="Nat. Commun.">
        <title>Effector diversification within compartments of the Leptosphaeria maculans genome affected by Repeat-Induced Point mutations.</title>
        <authorList>
            <person name="Rouxel T."/>
            <person name="Grandaubert J."/>
            <person name="Hane J.K."/>
            <person name="Hoede C."/>
            <person name="van de Wouw A.P."/>
            <person name="Couloux A."/>
            <person name="Dominguez V."/>
            <person name="Anthouard V."/>
            <person name="Bally P."/>
            <person name="Bourras S."/>
            <person name="Cozijnsen A.J."/>
            <person name="Ciuffetti L.M."/>
            <person name="Degrave A."/>
            <person name="Dilmaghani A."/>
            <person name="Duret L."/>
            <person name="Fudal I."/>
            <person name="Goodwin S.B."/>
            <person name="Gout L."/>
            <person name="Glaser N."/>
            <person name="Linglin J."/>
            <person name="Kema G.H.J."/>
            <person name="Lapalu N."/>
            <person name="Lawrence C.B."/>
            <person name="May K."/>
            <person name="Meyer M."/>
            <person name="Ollivier B."/>
            <person name="Poulain J."/>
            <person name="Schoch C.L."/>
            <person name="Simon A."/>
            <person name="Spatafora J.W."/>
            <person name="Stachowiak A."/>
            <person name="Turgeon B.G."/>
            <person name="Tyler B.M."/>
            <person name="Vincent D."/>
            <person name="Weissenbach J."/>
            <person name="Amselem J."/>
            <person name="Quesneville H."/>
            <person name="Oliver R.P."/>
            <person name="Wincker P."/>
            <person name="Balesdent M.-H."/>
            <person name="Howlett B.J."/>
        </authorList>
    </citation>
    <scope>NUCLEOTIDE SEQUENCE [LARGE SCALE GENOMIC DNA]</scope>
    <source>
        <strain evidence="2">JN3 / isolate v23.1.3 / race Av1-4-5-6-7-8</strain>
    </source>
</reference>
<dbReference type="InParanoid" id="E4ZW90"/>
<sequence length="71" mass="7449">MCVLTAGEETIARQGYACVIRGLAHDTLEESTFTPSSVVVTAQAANQHTHAGTSSSSSSYTLLHCASYMPT</sequence>
<accession>E4ZW90</accession>
<dbReference type="AlphaFoldDB" id="E4ZW90"/>
<gene>
    <name evidence="1" type="ORF">LEMA_uP030180.1</name>
</gene>